<dbReference type="Gene3D" id="1.20.1720.10">
    <property type="entry name" value="Multidrug resistance protein D"/>
    <property type="match status" value="1"/>
</dbReference>
<feature type="transmembrane region" description="Helical" evidence="7">
    <location>
        <begin position="134"/>
        <end position="157"/>
    </location>
</feature>
<dbReference type="GO" id="GO:0005886">
    <property type="term" value="C:plasma membrane"/>
    <property type="evidence" value="ECO:0007669"/>
    <property type="project" value="UniProtKB-SubCell"/>
</dbReference>
<evidence type="ECO:0000313" key="9">
    <source>
        <dbReference type="EMBL" id="BAE17348.1"/>
    </source>
</evidence>
<evidence type="ECO:0000256" key="7">
    <source>
        <dbReference type="SAM" id="Phobius"/>
    </source>
</evidence>
<feature type="transmembrane region" description="Helical" evidence="7">
    <location>
        <begin position="104"/>
        <end position="122"/>
    </location>
</feature>
<feature type="transmembrane region" description="Helical" evidence="7">
    <location>
        <begin position="42"/>
        <end position="60"/>
    </location>
</feature>
<reference evidence="9 10" key="1">
    <citation type="journal article" date="2005" name="Proc. Natl. Acad. Sci. U.S.A.">
        <title>Whole genome sequence of Staphylococcus saprophyticus reveals the pathogenesis of uncomplicated urinary tract infection.</title>
        <authorList>
            <person name="Kuroda M."/>
            <person name="Yamashita A."/>
            <person name="Hirakawa H."/>
            <person name="Kumano M."/>
            <person name="Morikawa K."/>
            <person name="Higashide M."/>
            <person name="Maruyama A."/>
            <person name="Inose Y."/>
            <person name="Matoba K."/>
            <person name="Toh H."/>
            <person name="Kuhara S."/>
            <person name="Hattori M."/>
            <person name="Ohta T."/>
        </authorList>
    </citation>
    <scope>NUCLEOTIDE SEQUENCE [LARGE SCALE GENOMIC DNA]</scope>
    <source>
        <strain evidence="10">ATCC 15305 / DSM 20229 / NCIMB 8711 / NCTC 7292 / S-41</strain>
    </source>
</reference>
<feature type="transmembrane region" description="Helical" evidence="7">
    <location>
        <begin position="428"/>
        <end position="449"/>
    </location>
</feature>
<dbReference type="eggNOG" id="COG0477">
    <property type="taxonomic scope" value="Bacteria"/>
</dbReference>
<evidence type="ECO:0000256" key="5">
    <source>
        <dbReference type="ARBA" id="ARBA00022989"/>
    </source>
</evidence>
<feature type="transmembrane region" description="Helical" evidence="7">
    <location>
        <begin position="193"/>
        <end position="212"/>
    </location>
</feature>
<evidence type="ECO:0000256" key="4">
    <source>
        <dbReference type="ARBA" id="ARBA00022692"/>
    </source>
</evidence>
<dbReference type="InterPro" id="IPR020846">
    <property type="entry name" value="MFS_dom"/>
</dbReference>
<evidence type="ECO:0000256" key="3">
    <source>
        <dbReference type="ARBA" id="ARBA00022475"/>
    </source>
</evidence>
<dbReference type="GeneID" id="3615117"/>
<evidence type="ECO:0000256" key="6">
    <source>
        <dbReference type="ARBA" id="ARBA00023136"/>
    </source>
</evidence>
<sequence>MNKKLVLVIVLGAYFMIMMDTSITMTALNEMQQSLHMSSGTLTWVQSAYVLLFGGLLLLGAKLGDVLGLKHVFLCGLCLFLLFSITTGLATNTMMLIISRAGQGIAAALVSPSILAFINLIYDDGPEKRKAVSFYSTIAGIGASGGLIVGGILTSLVSWRLCFLINIPMCIIFILLAIKLLPQTTTSSYPPRIDLFGALLSVVSILLIVLGMERLNMAFSLINFVLILIGLILLITFIAYEHKVKYPIIELSLFKNKIRSSGYLLRFLFLSTSFSYWYYMSIYFQDSFNLSPLNTGLLLICTTGVNFIVALNIHKLLKSQTNISVLIKGILISIVGMILLIFCLNHQVGITMFILPLILIGVGQGFIFTPLTNLGVYQVTNEQSGIASGLVNLAHQIGSSAGIVFELIIATTLLHILNFENNNSSLTLISMVIGTVIQIIMLLYVLLVFKKKENKYEI</sequence>
<feature type="transmembrane region" description="Helical" evidence="7">
    <location>
        <begin position="353"/>
        <end position="376"/>
    </location>
</feature>
<organism evidence="9 10">
    <name type="scientific">Staphylococcus saprophyticus subsp. saprophyticus (strain ATCC 15305 / DSM 20229 / NCIMB 8711 / NCTC 7292 / S-41)</name>
    <dbReference type="NCBI Taxonomy" id="342451"/>
    <lineage>
        <taxon>Bacteria</taxon>
        <taxon>Bacillati</taxon>
        <taxon>Bacillota</taxon>
        <taxon>Bacilli</taxon>
        <taxon>Bacillales</taxon>
        <taxon>Staphylococcaceae</taxon>
        <taxon>Staphylococcus</taxon>
    </lineage>
</organism>
<keyword evidence="2" id="KW-0813">Transport</keyword>
<comment type="subcellular location">
    <subcellularLocation>
        <location evidence="1">Cell membrane</location>
        <topology evidence="1">Multi-pass membrane protein</topology>
    </subcellularLocation>
</comment>
<evidence type="ECO:0000313" key="10">
    <source>
        <dbReference type="Proteomes" id="UP000006371"/>
    </source>
</evidence>
<dbReference type="CDD" id="cd17321">
    <property type="entry name" value="MFS_MMR_MDR_like"/>
    <property type="match status" value="1"/>
</dbReference>
<dbReference type="AlphaFoldDB" id="Q4A0P4"/>
<dbReference type="OrthoDB" id="2414439at2"/>
<dbReference type="PATRIC" id="fig|342451.11.peg.208"/>
<dbReference type="KEGG" id="ssp:SSP0203"/>
<dbReference type="Proteomes" id="UP000006371">
    <property type="component" value="Chromosome"/>
</dbReference>
<feature type="transmembrane region" description="Helical" evidence="7">
    <location>
        <begin position="218"/>
        <end position="240"/>
    </location>
</feature>
<feature type="transmembrane region" description="Helical" evidence="7">
    <location>
        <begin position="163"/>
        <end position="181"/>
    </location>
</feature>
<feature type="transmembrane region" description="Helical" evidence="7">
    <location>
        <begin position="291"/>
        <end position="313"/>
    </location>
</feature>
<dbReference type="HOGENOM" id="CLU_000960_28_2_9"/>
<protein>
    <submittedName>
        <fullName evidence="9">Putative permease of the major facilitator superfamily</fullName>
    </submittedName>
</protein>
<keyword evidence="3" id="KW-1003">Cell membrane</keyword>
<keyword evidence="5 7" id="KW-1133">Transmembrane helix</keyword>
<dbReference type="PROSITE" id="PS50850">
    <property type="entry name" value="MFS"/>
    <property type="match status" value="1"/>
</dbReference>
<dbReference type="GO" id="GO:0022857">
    <property type="term" value="F:transmembrane transporter activity"/>
    <property type="evidence" value="ECO:0007669"/>
    <property type="project" value="InterPro"/>
</dbReference>
<feature type="transmembrane region" description="Helical" evidence="7">
    <location>
        <begin position="72"/>
        <end position="98"/>
    </location>
</feature>
<dbReference type="EMBL" id="AP008934">
    <property type="protein sequence ID" value="BAE17348.1"/>
    <property type="molecule type" value="Genomic_DNA"/>
</dbReference>
<keyword evidence="10" id="KW-1185">Reference proteome</keyword>
<keyword evidence="6 7" id="KW-0472">Membrane</keyword>
<evidence type="ECO:0000256" key="2">
    <source>
        <dbReference type="ARBA" id="ARBA00022448"/>
    </source>
</evidence>
<feature type="transmembrane region" description="Helical" evidence="7">
    <location>
        <begin position="325"/>
        <end position="347"/>
    </location>
</feature>
<evidence type="ECO:0000256" key="1">
    <source>
        <dbReference type="ARBA" id="ARBA00004651"/>
    </source>
</evidence>
<gene>
    <name evidence="9" type="ordered locus">SSP0203</name>
</gene>
<dbReference type="InterPro" id="IPR011701">
    <property type="entry name" value="MFS"/>
</dbReference>
<accession>Q4A0P4</accession>
<proteinExistence type="predicted"/>
<feature type="domain" description="Major facilitator superfamily (MFS) profile" evidence="8">
    <location>
        <begin position="6"/>
        <end position="453"/>
    </location>
</feature>
<feature type="transmembrane region" description="Helical" evidence="7">
    <location>
        <begin position="261"/>
        <end position="279"/>
    </location>
</feature>
<dbReference type="PANTHER" id="PTHR42718:SF46">
    <property type="entry name" value="BLR6921 PROTEIN"/>
    <property type="match status" value="1"/>
</dbReference>
<dbReference type="SUPFAM" id="SSF103473">
    <property type="entry name" value="MFS general substrate transporter"/>
    <property type="match status" value="1"/>
</dbReference>
<keyword evidence="4 7" id="KW-0812">Transmembrane</keyword>
<dbReference type="RefSeq" id="WP_011302195.1">
    <property type="nucleotide sequence ID" value="NC_007350.1"/>
</dbReference>
<name>Q4A0P4_STAS1</name>
<feature type="transmembrane region" description="Helical" evidence="7">
    <location>
        <begin position="397"/>
        <end position="416"/>
    </location>
</feature>
<dbReference type="PANTHER" id="PTHR42718">
    <property type="entry name" value="MAJOR FACILITATOR SUPERFAMILY MULTIDRUG TRANSPORTER MFSC"/>
    <property type="match status" value="1"/>
</dbReference>
<dbReference type="Gene3D" id="1.20.1250.20">
    <property type="entry name" value="MFS general substrate transporter like domains"/>
    <property type="match status" value="1"/>
</dbReference>
<dbReference type="InterPro" id="IPR036259">
    <property type="entry name" value="MFS_trans_sf"/>
</dbReference>
<evidence type="ECO:0000259" key="8">
    <source>
        <dbReference type="PROSITE" id="PS50850"/>
    </source>
</evidence>
<dbReference type="Pfam" id="PF07690">
    <property type="entry name" value="MFS_1"/>
    <property type="match status" value="1"/>
</dbReference>